<proteinExistence type="inferred from homology"/>
<feature type="region of interest" description="Disordered" evidence="2">
    <location>
        <begin position="1"/>
        <end position="21"/>
    </location>
</feature>
<dbReference type="GO" id="GO:0048278">
    <property type="term" value="P:vesicle docking"/>
    <property type="evidence" value="ECO:0007669"/>
    <property type="project" value="TreeGrafter"/>
</dbReference>
<dbReference type="InterPro" id="IPR010989">
    <property type="entry name" value="SNARE"/>
</dbReference>
<dbReference type="AlphaFoldDB" id="A0A4R5XG45"/>
<feature type="domain" description="T-SNARE coiled-coil homology" evidence="4">
    <location>
        <begin position="179"/>
        <end position="241"/>
    </location>
</feature>
<dbReference type="GO" id="GO:0012505">
    <property type="term" value="C:endomembrane system"/>
    <property type="evidence" value="ECO:0007669"/>
    <property type="project" value="TreeGrafter"/>
</dbReference>
<dbReference type="SUPFAM" id="SSF47661">
    <property type="entry name" value="t-snare proteins"/>
    <property type="match status" value="1"/>
</dbReference>
<dbReference type="EMBL" id="ML170156">
    <property type="protein sequence ID" value="TDL29127.1"/>
    <property type="molecule type" value="Genomic_DNA"/>
</dbReference>
<dbReference type="VEuPathDB" id="FungiDB:BD410DRAFT_779441"/>
<keyword evidence="6" id="KW-1185">Reference proteome</keyword>
<dbReference type="GO" id="GO:0006886">
    <property type="term" value="P:intracellular protein transport"/>
    <property type="evidence" value="ECO:0007669"/>
    <property type="project" value="InterPro"/>
</dbReference>
<dbReference type="InterPro" id="IPR006011">
    <property type="entry name" value="Syntaxin_N"/>
</dbReference>
<dbReference type="InterPro" id="IPR045242">
    <property type="entry name" value="Syntaxin"/>
</dbReference>
<feature type="transmembrane region" description="Helical" evidence="3">
    <location>
        <begin position="252"/>
        <end position="271"/>
    </location>
</feature>
<dbReference type="PROSITE" id="PS00914">
    <property type="entry name" value="SYNTAXIN"/>
    <property type="match status" value="1"/>
</dbReference>
<dbReference type="GO" id="GO:0006906">
    <property type="term" value="P:vesicle fusion"/>
    <property type="evidence" value="ECO:0007669"/>
    <property type="project" value="TreeGrafter"/>
</dbReference>
<dbReference type="Proteomes" id="UP000294933">
    <property type="component" value="Unassembled WGS sequence"/>
</dbReference>
<keyword evidence="3" id="KW-0812">Transmembrane</keyword>
<dbReference type="Pfam" id="PF14523">
    <property type="entry name" value="Syntaxin_2"/>
    <property type="match status" value="1"/>
</dbReference>
<dbReference type="GO" id="GO:0005484">
    <property type="term" value="F:SNAP receptor activity"/>
    <property type="evidence" value="ECO:0007669"/>
    <property type="project" value="InterPro"/>
</dbReference>
<dbReference type="InterPro" id="IPR006012">
    <property type="entry name" value="Syntaxin/epimorphin_CS"/>
</dbReference>
<reference evidence="5 6" key="1">
    <citation type="submission" date="2018-06" db="EMBL/GenBank/DDBJ databases">
        <title>A transcriptomic atlas of mushroom development highlights an independent origin of complex multicellularity.</title>
        <authorList>
            <consortium name="DOE Joint Genome Institute"/>
            <person name="Krizsan K."/>
            <person name="Almasi E."/>
            <person name="Merenyi Z."/>
            <person name="Sahu N."/>
            <person name="Viragh M."/>
            <person name="Koszo T."/>
            <person name="Mondo S."/>
            <person name="Kiss B."/>
            <person name="Balint B."/>
            <person name="Kues U."/>
            <person name="Barry K."/>
            <person name="Hegedus J.C."/>
            <person name="Henrissat B."/>
            <person name="Johnson J."/>
            <person name="Lipzen A."/>
            <person name="Ohm R."/>
            <person name="Nagy I."/>
            <person name="Pangilinan J."/>
            <person name="Yan J."/>
            <person name="Xiong Y."/>
            <person name="Grigoriev I.V."/>
            <person name="Hibbett D.S."/>
            <person name="Nagy L.G."/>
        </authorList>
    </citation>
    <scope>NUCLEOTIDE SEQUENCE [LARGE SCALE GENOMIC DNA]</scope>
    <source>
        <strain evidence="5 6">SZMC22713</strain>
    </source>
</reference>
<dbReference type="GO" id="GO:0031201">
    <property type="term" value="C:SNARE complex"/>
    <property type="evidence" value="ECO:0007669"/>
    <property type="project" value="TreeGrafter"/>
</dbReference>
<evidence type="ECO:0000313" key="6">
    <source>
        <dbReference type="Proteomes" id="UP000294933"/>
    </source>
</evidence>
<organism evidence="5 6">
    <name type="scientific">Rickenella mellea</name>
    <dbReference type="NCBI Taxonomy" id="50990"/>
    <lineage>
        <taxon>Eukaryota</taxon>
        <taxon>Fungi</taxon>
        <taxon>Dikarya</taxon>
        <taxon>Basidiomycota</taxon>
        <taxon>Agaricomycotina</taxon>
        <taxon>Agaricomycetes</taxon>
        <taxon>Hymenochaetales</taxon>
        <taxon>Rickenellaceae</taxon>
        <taxon>Rickenella</taxon>
    </lineage>
</organism>
<dbReference type="PROSITE" id="PS50192">
    <property type="entry name" value="T_SNARE"/>
    <property type="match status" value="1"/>
</dbReference>
<keyword evidence="3" id="KW-0472">Membrane</keyword>
<evidence type="ECO:0000256" key="3">
    <source>
        <dbReference type="SAM" id="Phobius"/>
    </source>
</evidence>
<dbReference type="GO" id="GO:0000149">
    <property type="term" value="F:SNARE binding"/>
    <property type="evidence" value="ECO:0007669"/>
    <property type="project" value="TreeGrafter"/>
</dbReference>
<dbReference type="PANTHER" id="PTHR19957">
    <property type="entry name" value="SYNTAXIN"/>
    <property type="match status" value="1"/>
</dbReference>
<sequence>MSFQDIETGLSQPPHALQSTLPQSREEAAFLSLQSSLSLQVFKINANVQGILKLVDQLGTGRDTGSVRKALHDLTESTRDMAKRGTDDLKRLAVMGSSLPRQKTAMQKTSHDFQLSFSAFQRAQQVSAERQRTVVEGVKIAVDDDTAQSEENAPGTSTEQRQAQMFQQQLSPHELAYQESLIQEREAEIREIETGIHELSEIFRDLGTLVNEQGGMLDNIESNISSVAVDTSGAAEELSTASEYQRKAGRRAACLMIVIVVVICIVLLAVLA</sequence>
<dbReference type="Gene3D" id="1.20.58.70">
    <property type="match status" value="1"/>
</dbReference>
<evidence type="ECO:0000259" key="4">
    <source>
        <dbReference type="PROSITE" id="PS50192"/>
    </source>
</evidence>
<keyword evidence="3" id="KW-1133">Transmembrane helix</keyword>
<evidence type="ECO:0000256" key="2">
    <source>
        <dbReference type="SAM" id="MobiDB-lite"/>
    </source>
</evidence>
<dbReference type="OrthoDB" id="364348at2759"/>
<gene>
    <name evidence="5" type="ORF">BD410DRAFT_779441</name>
</gene>
<dbReference type="PANTHER" id="PTHR19957:SF38">
    <property type="entry name" value="LD27581P"/>
    <property type="match status" value="1"/>
</dbReference>
<dbReference type="GO" id="GO:0006896">
    <property type="term" value="P:Golgi to vacuole transport"/>
    <property type="evidence" value="ECO:0007669"/>
    <property type="project" value="TreeGrafter"/>
</dbReference>
<dbReference type="STRING" id="50990.A0A4R5XG45"/>
<comment type="similarity">
    <text evidence="1">Belongs to the syntaxin family.</text>
</comment>
<dbReference type="SMART" id="SM00397">
    <property type="entry name" value="t_SNARE"/>
    <property type="match status" value="1"/>
</dbReference>
<dbReference type="Pfam" id="PF05739">
    <property type="entry name" value="SNARE"/>
    <property type="match status" value="1"/>
</dbReference>
<name>A0A4R5XG45_9AGAM</name>
<evidence type="ECO:0000313" key="5">
    <source>
        <dbReference type="EMBL" id="TDL29127.1"/>
    </source>
</evidence>
<evidence type="ECO:0000256" key="1">
    <source>
        <dbReference type="ARBA" id="ARBA00009063"/>
    </source>
</evidence>
<dbReference type="FunFam" id="1.20.5.110:FF:000059">
    <property type="entry name" value="Related to syntaxin 12"/>
    <property type="match status" value="1"/>
</dbReference>
<dbReference type="CDD" id="cd15840">
    <property type="entry name" value="SNARE_Qa"/>
    <property type="match status" value="1"/>
</dbReference>
<dbReference type="Gene3D" id="1.20.5.110">
    <property type="match status" value="1"/>
</dbReference>
<accession>A0A4R5XG45</accession>
<dbReference type="InterPro" id="IPR000727">
    <property type="entry name" value="T_SNARE_dom"/>
</dbReference>
<protein>
    <submittedName>
        <fullName evidence="5">t-SNARE</fullName>
    </submittedName>
</protein>